<proteinExistence type="predicted"/>
<dbReference type="Pfam" id="PF00098">
    <property type="entry name" value="zf-CCHC"/>
    <property type="match status" value="1"/>
</dbReference>
<keyword evidence="1" id="KW-0862">Zinc</keyword>
<dbReference type="GO" id="GO:0003723">
    <property type="term" value="F:RNA binding"/>
    <property type="evidence" value="ECO:0007669"/>
    <property type="project" value="InterPro"/>
</dbReference>
<reference evidence="5" key="1">
    <citation type="journal article" date="2016" name="Nature">
        <title>Genome evolution in the allotetraploid frog Xenopus laevis.</title>
        <authorList>
            <person name="Session A.M."/>
            <person name="Uno Y."/>
            <person name="Kwon T."/>
            <person name="Chapman J.A."/>
            <person name="Toyoda A."/>
            <person name="Takahashi S."/>
            <person name="Fukui A."/>
            <person name="Hikosaka A."/>
            <person name="Suzuki A."/>
            <person name="Kondo M."/>
            <person name="van Heeringen S.J."/>
            <person name="Quigley I."/>
            <person name="Heinz S."/>
            <person name="Ogino H."/>
            <person name="Ochi H."/>
            <person name="Hellsten U."/>
            <person name="Lyons J.B."/>
            <person name="Simakov O."/>
            <person name="Putnam N."/>
            <person name="Stites J."/>
            <person name="Kuroki Y."/>
            <person name="Tanaka T."/>
            <person name="Michiue T."/>
            <person name="Watanabe M."/>
            <person name="Bogdanovic O."/>
            <person name="Lister R."/>
            <person name="Georgiou G."/>
            <person name="Paranjpe S.S."/>
            <person name="van Kruijsbergen I."/>
            <person name="Shu S."/>
            <person name="Carlson J."/>
            <person name="Kinoshita T."/>
            <person name="Ohta Y."/>
            <person name="Mawaribuchi S."/>
            <person name="Jenkins J."/>
            <person name="Grimwood J."/>
            <person name="Schmutz J."/>
            <person name="Mitros T."/>
            <person name="Mozaffari S.V."/>
            <person name="Suzuki Y."/>
            <person name="Haramoto Y."/>
            <person name="Yamamoto T.S."/>
            <person name="Takagi C."/>
            <person name="Heald R."/>
            <person name="Miller K."/>
            <person name="Haudenschild C."/>
            <person name="Kitzman J."/>
            <person name="Nakayama T."/>
            <person name="Izutsu Y."/>
            <person name="Robert J."/>
            <person name="Fortriede J."/>
            <person name="Burns K."/>
            <person name="Lotay V."/>
            <person name="Karimi K."/>
            <person name="Yasuoka Y."/>
            <person name="Dichmann D.S."/>
            <person name="Flajnik M.F."/>
            <person name="Houston D.W."/>
            <person name="Shendure J."/>
            <person name="DuPasquier L."/>
            <person name="Vize P.D."/>
            <person name="Zorn A.M."/>
            <person name="Ito M."/>
            <person name="Marcotte E.M."/>
            <person name="Wallingford J.B."/>
            <person name="Ito Y."/>
            <person name="Asashima M."/>
            <person name="Ueno N."/>
            <person name="Matsuda Y."/>
            <person name="Veenstra G.J."/>
            <person name="Fujiyama A."/>
            <person name="Harland R.M."/>
            <person name="Taira M."/>
            <person name="Rokhsar D.S."/>
        </authorList>
    </citation>
    <scope>NUCLEOTIDE SEQUENCE [LARGE SCALE GENOMIC DNA]</scope>
    <source>
        <strain evidence="5">J</strain>
    </source>
</reference>
<keyword evidence="1" id="KW-0863">Zinc-finger</keyword>
<dbReference type="PANTHER" id="PTHR22639:SF4">
    <property type="entry name" value="ZINC FINGER CCHC DOMAIN-CONTAINING PROTEIN 3"/>
    <property type="match status" value="1"/>
</dbReference>
<evidence type="ECO:0000256" key="2">
    <source>
        <dbReference type="SAM" id="MobiDB-lite"/>
    </source>
</evidence>
<dbReference type="InterPro" id="IPR042509">
    <property type="entry name" value="ZCCHC3"/>
</dbReference>
<evidence type="ECO:0000313" key="4">
    <source>
        <dbReference type="EMBL" id="OCT61905.1"/>
    </source>
</evidence>
<dbReference type="SMART" id="SM00343">
    <property type="entry name" value="ZnF_C2HC"/>
    <property type="match status" value="3"/>
</dbReference>
<accession>A0A974BWR9</accession>
<evidence type="ECO:0000313" key="5">
    <source>
        <dbReference type="Proteomes" id="UP000694892"/>
    </source>
</evidence>
<dbReference type="PROSITE" id="PS50158">
    <property type="entry name" value="ZF_CCHC"/>
    <property type="match status" value="1"/>
</dbReference>
<dbReference type="InterPro" id="IPR001878">
    <property type="entry name" value="Znf_CCHC"/>
</dbReference>
<sequence>MRKKGAVAPASGQRTRLGYGRRAAEANMAVSEERAARRTCKSKAAKSRLRKGSGASSSSDAEENYDGRPDPGANTGGATGSCGTTVEAMELEGKASVAESGHRESCDLEMPAGAERAAGIVDTETVLSAKPVSEETGAKDCNVASGSLTIEYDTIIKGLNELKCLETKHCTLAKGIDLLIRDLKLLKGQRRTDTIRELAYLNKELEETEAHIKSVLTVLEPWKELYDNKKNGHTNEQPSSTHANEQLSTVCANVQPAAVCANVPTTSVSANVQPAKVNGKVQPANVRSKMQPANLKPIGVNAKASSVNKVQPGGVSANEKGANVSANVQQVGANAQGSSENVGTGDSVWGKKNLFDSVQSNEEEEEYGKRRNVPRLCFKCGARTRLAGKCSMKKCAFCGETGHISKDCVNQIRCNLCLKTGHAYRNCPEAWCNVMKSCPNLEEQMREEMTESVPVIQEKGGAQLKSDRHSPKKL</sequence>
<dbReference type="InterPro" id="IPR036875">
    <property type="entry name" value="Znf_CCHC_sf"/>
</dbReference>
<protein>
    <recommendedName>
        <fullName evidence="3">CCHC-type domain-containing protein</fullName>
    </recommendedName>
</protein>
<evidence type="ECO:0000256" key="1">
    <source>
        <dbReference type="PROSITE-ProRule" id="PRU00047"/>
    </source>
</evidence>
<feature type="region of interest" description="Disordered" evidence="2">
    <location>
        <begin position="1"/>
        <end position="83"/>
    </location>
</feature>
<dbReference type="PANTHER" id="PTHR22639">
    <property type="entry name" value="GAG-RELATED PROTEIN"/>
    <property type="match status" value="1"/>
</dbReference>
<dbReference type="GO" id="GO:0002218">
    <property type="term" value="P:activation of innate immune response"/>
    <property type="evidence" value="ECO:0007669"/>
    <property type="project" value="InterPro"/>
</dbReference>
<dbReference type="GO" id="GO:0008270">
    <property type="term" value="F:zinc ion binding"/>
    <property type="evidence" value="ECO:0007669"/>
    <property type="project" value="UniProtKB-KW"/>
</dbReference>
<dbReference type="GO" id="GO:0003690">
    <property type="term" value="F:double-stranded DNA binding"/>
    <property type="evidence" value="ECO:0007669"/>
    <property type="project" value="InterPro"/>
</dbReference>
<feature type="domain" description="CCHC-type" evidence="3">
    <location>
        <begin position="394"/>
        <end position="408"/>
    </location>
</feature>
<organism evidence="4 5">
    <name type="scientific">Xenopus laevis</name>
    <name type="common">African clawed frog</name>
    <dbReference type="NCBI Taxonomy" id="8355"/>
    <lineage>
        <taxon>Eukaryota</taxon>
        <taxon>Metazoa</taxon>
        <taxon>Chordata</taxon>
        <taxon>Craniata</taxon>
        <taxon>Vertebrata</taxon>
        <taxon>Euteleostomi</taxon>
        <taxon>Amphibia</taxon>
        <taxon>Batrachia</taxon>
        <taxon>Anura</taxon>
        <taxon>Pipoidea</taxon>
        <taxon>Pipidae</taxon>
        <taxon>Xenopodinae</taxon>
        <taxon>Xenopus</taxon>
        <taxon>Xenopus</taxon>
    </lineage>
</organism>
<dbReference type="SUPFAM" id="SSF57756">
    <property type="entry name" value="Retrovirus zinc finger-like domains"/>
    <property type="match status" value="1"/>
</dbReference>
<feature type="compositionally biased region" description="Basic residues" evidence="2">
    <location>
        <begin position="37"/>
        <end position="51"/>
    </location>
</feature>
<keyword evidence="1" id="KW-0479">Metal-binding</keyword>
<dbReference type="EMBL" id="CM004483">
    <property type="protein sequence ID" value="OCT61905.1"/>
    <property type="molecule type" value="Genomic_DNA"/>
</dbReference>
<name>A0A974BWR9_XENLA</name>
<evidence type="ECO:0000259" key="3">
    <source>
        <dbReference type="PROSITE" id="PS50158"/>
    </source>
</evidence>
<dbReference type="AlphaFoldDB" id="A0A974BWR9"/>
<gene>
    <name evidence="4" type="ORF">XELAEV_18047937mg</name>
</gene>
<dbReference type="Proteomes" id="UP000694892">
    <property type="component" value="Chromosome 9_10S"/>
</dbReference>
<dbReference type="Gene3D" id="4.10.60.10">
    <property type="entry name" value="Zinc finger, CCHC-type"/>
    <property type="match status" value="1"/>
</dbReference>